<keyword evidence="1" id="KW-0812">Transmembrane</keyword>
<evidence type="ECO:0000313" key="2">
    <source>
        <dbReference type="EMBL" id="CAF5226188.1"/>
    </source>
</evidence>
<comment type="caution">
    <text evidence="2">The sequence shown here is derived from an EMBL/GenBank/DDBJ whole genome shotgun (WGS) entry which is preliminary data.</text>
</comment>
<feature type="transmembrane region" description="Helical" evidence="1">
    <location>
        <begin position="6"/>
        <end position="32"/>
    </location>
</feature>
<dbReference type="Proteomes" id="UP000681720">
    <property type="component" value="Unassembled WGS sequence"/>
</dbReference>
<sequence>TSATTHGGIVVVVEVVVVVVFAGGDVVVLHLYRIIELAPRPEQCLPNRQP</sequence>
<feature type="non-terminal residue" evidence="2">
    <location>
        <position position="1"/>
    </location>
</feature>
<proteinExistence type="predicted"/>
<evidence type="ECO:0000313" key="3">
    <source>
        <dbReference type="Proteomes" id="UP000681720"/>
    </source>
</evidence>
<evidence type="ECO:0000256" key="1">
    <source>
        <dbReference type="SAM" id="Phobius"/>
    </source>
</evidence>
<organism evidence="2 3">
    <name type="scientific">Rotaria magnacalcarata</name>
    <dbReference type="NCBI Taxonomy" id="392030"/>
    <lineage>
        <taxon>Eukaryota</taxon>
        <taxon>Metazoa</taxon>
        <taxon>Spiralia</taxon>
        <taxon>Gnathifera</taxon>
        <taxon>Rotifera</taxon>
        <taxon>Eurotatoria</taxon>
        <taxon>Bdelloidea</taxon>
        <taxon>Philodinida</taxon>
        <taxon>Philodinidae</taxon>
        <taxon>Rotaria</taxon>
    </lineage>
</organism>
<dbReference type="EMBL" id="CAJOBJ010377674">
    <property type="protein sequence ID" value="CAF5226188.1"/>
    <property type="molecule type" value="Genomic_DNA"/>
</dbReference>
<keyword evidence="1" id="KW-1133">Transmembrane helix</keyword>
<accession>A0A8S3K4L8</accession>
<keyword evidence="1" id="KW-0472">Membrane</keyword>
<protein>
    <submittedName>
        <fullName evidence="2">Uncharacterized protein</fullName>
    </submittedName>
</protein>
<reference evidence="2" key="1">
    <citation type="submission" date="2021-02" db="EMBL/GenBank/DDBJ databases">
        <authorList>
            <person name="Nowell W R."/>
        </authorList>
    </citation>
    <scope>NUCLEOTIDE SEQUENCE</scope>
</reference>
<dbReference type="AlphaFoldDB" id="A0A8S3K4L8"/>
<gene>
    <name evidence="2" type="ORF">GIL414_LOCUS86982</name>
</gene>
<name>A0A8S3K4L8_9BILA</name>